<dbReference type="Pfam" id="PF00129">
    <property type="entry name" value="MHC_I"/>
    <property type="match status" value="1"/>
</dbReference>
<dbReference type="InterPro" id="IPR001039">
    <property type="entry name" value="MHC_I_a_a1/a2"/>
</dbReference>
<feature type="non-terminal residue" evidence="10">
    <location>
        <position position="1"/>
    </location>
</feature>
<dbReference type="GO" id="GO:0098553">
    <property type="term" value="C:lumenal side of endoplasmic reticulum membrane"/>
    <property type="evidence" value="ECO:0007669"/>
    <property type="project" value="UniProtKB-ARBA"/>
</dbReference>
<dbReference type="Gene3D" id="3.30.500.10">
    <property type="entry name" value="MHC class I-like antigen recognition-like"/>
    <property type="match status" value="1"/>
</dbReference>
<keyword evidence="3" id="KW-0391">Immunity</keyword>
<dbReference type="GO" id="GO:0005102">
    <property type="term" value="F:signaling receptor binding"/>
    <property type="evidence" value="ECO:0007669"/>
    <property type="project" value="TreeGrafter"/>
</dbReference>
<keyword evidence="7" id="KW-1133">Transmembrane helix</keyword>
<name>A0A6P3S0Z4_PTEVA</name>
<dbReference type="SUPFAM" id="SSF54452">
    <property type="entry name" value="MHC antigen-recognition domain"/>
    <property type="match status" value="1"/>
</dbReference>
<dbReference type="InterPro" id="IPR050208">
    <property type="entry name" value="MHC_class-I_related"/>
</dbReference>
<evidence type="ECO:0000256" key="3">
    <source>
        <dbReference type="ARBA" id="ARBA00022859"/>
    </source>
</evidence>
<dbReference type="OrthoDB" id="9835463at2759"/>
<dbReference type="InterPro" id="IPR011161">
    <property type="entry name" value="MHC_I-like_Ag-recog"/>
</dbReference>
<keyword evidence="9" id="KW-1185">Reference proteome</keyword>
<evidence type="ECO:0000256" key="2">
    <source>
        <dbReference type="ARBA" id="ARBA00022451"/>
    </source>
</evidence>
<dbReference type="PANTHER" id="PTHR16675">
    <property type="entry name" value="MHC CLASS I-RELATED"/>
    <property type="match status" value="1"/>
</dbReference>
<organism evidence="9 10">
    <name type="scientific">Pteropus vampyrus</name>
    <name type="common">Large flying fox</name>
    <dbReference type="NCBI Taxonomy" id="132908"/>
    <lineage>
        <taxon>Eukaryota</taxon>
        <taxon>Metazoa</taxon>
        <taxon>Chordata</taxon>
        <taxon>Craniata</taxon>
        <taxon>Vertebrata</taxon>
        <taxon>Euteleostomi</taxon>
        <taxon>Mammalia</taxon>
        <taxon>Eutheria</taxon>
        <taxon>Laurasiatheria</taxon>
        <taxon>Chiroptera</taxon>
        <taxon>Yinpterochiroptera</taxon>
        <taxon>Pteropodoidea</taxon>
        <taxon>Pteropodidae</taxon>
        <taxon>Pteropodinae</taxon>
        <taxon>Pteropus</taxon>
    </lineage>
</organism>
<dbReference type="GO" id="GO:0002476">
    <property type="term" value="P:antigen processing and presentation of endogenous peptide antigen via MHC class Ib"/>
    <property type="evidence" value="ECO:0007669"/>
    <property type="project" value="TreeGrafter"/>
</dbReference>
<feature type="non-terminal residue" evidence="10">
    <location>
        <position position="246"/>
    </location>
</feature>
<comment type="subcellular location">
    <subcellularLocation>
        <location evidence="1">Membrane</location>
        <topology evidence="1">Single-pass type I membrane protein</topology>
    </subcellularLocation>
</comment>
<dbReference type="GO" id="GO:0042605">
    <property type="term" value="F:peptide antigen binding"/>
    <property type="evidence" value="ECO:0007669"/>
    <property type="project" value="TreeGrafter"/>
</dbReference>
<dbReference type="KEGG" id="pvp:105311725"/>
<evidence type="ECO:0000256" key="1">
    <source>
        <dbReference type="ARBA" id="ARBA00004479"/>
    </source>
</evidence>
<dbReference type="GO" id="GO:0006955">
    <property type="term" value="P:immune response"/>
    <property type="evidence" value="ECO:0007669"/>
    <property type="project" value="TreeGrafter"/>
</dbReference>
<feature type="transmembrane region" description="Helical" evidence="7">
    <location>
        <begin position="28"/>
        <end position="50"/>
    </location>
</feature>
<dbReference type="PANTHER" id="PTHR16675:SF251">
    <property type="entry name" value="HLA CLASS I HISTOCOMPATIBILITY ANTIGEN, C ALPHA CHAIN"/>
    <property type="match status" value="1"/>
</dbReference>
<keyword evidence="2" id="KW-0490">MHC I</keyword>
<evidence type="ECO:0000259" key="8">
    <source>
        <dbReference type="Pfam" id="PF00129"/>
    </source>
</evidence>
<sequence length="246" mass="28282">VSVNADPDINRQTQIVPRPRAWARAPRILLLLLLALTETWAGFHSLRYFYTAMSRPNSGEPRFLVVGYVDNTQFERFDSDAASPRVETQAPWMKQVEQEEPGYRDRNTRIYENTARTARGSLNILRSYYNQSEAGSHTYQWLSGCDVGPDGRLLRGYSQDAYDGADYIALNEDLRSWTAADVAAQNTRRKWEEARWAEHERAYLEGECVEGLLKYLEKGKETLRRAGTRGRRQAAYISRSEHNPEA</sequence>
<protein>
    <submittedName>
        <fullName evidence="10">HLA class I histocompatibility antigen, B-54 alpha chain-like</fullName>
    </submittedName>
</protein>
<dbReference type="GO" id="GO:0001916">
    <property type="term" value="P:positive regulation of T cell mediated cytotoxicity"/>
    <property type="evidence" value="ECO:0007669"/>
    <property type="project" value="TreeGrafter"/>
</dbReference>
<dbReference type="FunFam" id="3.30.500.10:FF:000001">
    <property type="entry name" value="H-2 class I histocompatibility antigen, alpha chain"/>
    <property type="match status" value="1"/>
</dbReference>
<dbReference type="RefSeq" id="XP_011385939.1">
    <property type="nucleotide sequence ID" value="XM_011387637.1"/>
</dbReference>
<keyword evidence="5" id="KW-0325">Glycoprotein</keyword>
<dbReference type="GO" id="GO:0009897">
    <property type="term" value="C:external side of plasma membrane"/>
    <property type="evidence" value="ECO:0007669"/>
    <property type="project" value="TreeGrafter"/>
</dbReference>
<comment type="similarity">
    <text evidence="6">Belongs to the MHC class I family.</text>
</comment>
<evidence type="ECO:0000256" key="7">
    <source>
        <dbReference type="SAM" id="Phobius"/>
    </source>
</evidence>
<dbReference type="InterPro" id="IPR037055">
    <property type="entry name" value="MHC_I-like_Ag-recog_sf"/>
</dbReference>
<dbReference type="GO" id="GO:0030670">
    <property type="term" value="C:phagocytic vesicle membrane"/>
    <property type="evidence" value="ECO:0007669"/>
    <property type="project" value="UniProtKB-ARBA"/>
</dbReference>
<dbReference type="InterPro" id="IPR011162">
    <property type="entry name" value="MHC_I/II-like_Ag-recog"/>
</dbReference>
<dbReference type="GO" id="GO:0002486">
    <property type="term" value="P:antigen processing and presentation of endogenous peptide antigen via MHC class I via ER pathway, TAP-independent"/>
    <property type="evidence" value="ECO:0007669"/>
    <property type="project" value="TreeGrafter"/>
</dbReference>
<dbReference type="Proteomes" id="UP000515202">
    <property type="component" value="Unplaced"/>
</dbReference>
<dbReference type="PRINTS" id="PR01638">
    <property type="entry name" value="MHCCLASSI"/>
</dbReference>
<gene>
    <name evidence="10" type="primary">LOC105311725</name>
</gene>
<keyword evidence="4 7" id="KW-0472">Membrane</keyword>
<keyword evidence="7" id="KW-0812">Transmembrane</keyword>
<feature type="domain" description="MHC class I-like antigen recognition-like" evidence="8">
    <location>
        <begin position="43"/>
        <end position="223"/>
    </location>
</feature>
<evidence type="ECO:0000313" key="9">
    <source>
        <dbReference type="Proteomes" id="UP000515202"/>
    </source>
</evidence>
<reference evidence="10" key="1">
    <citation type="submission" date="2025-08" db="UniProtKB">
        <authorList>
            <consortium name="RefSeq"/>
        </authorList>
    </citation>
    <scope>IDENTIFICATION</scope>
    <source>
        <tissue evidence="10">Kidney</tissue>
    </source>
</reference>
<dbReference type="GO" id="GO:0042612">
    <property type="term" value="C:MHC class I protein complex"/>
    <property type="evidence" value="ECO:0007669"/>
    <property type="project" value="UniProtKB-KW"/>
</dbReference>
<proteinExistence type="inferred from homology"/>
<evidence type="ECO:0000256" key="4">
    <source>
        <dbReference type="ARBA" id="ARBA00023136"/>
    </source>
</evidence>
<dbReference type="AlphaFoldDB" id="A0A6P3S0Z4"/>
<accession>A0A6P3S0Z4</accession>
<evidence type="ECO:0000256" key="5">
    <source>
        <dbReference type="ARBA" id="ARBA00023180"/>
    </source>
</evidence>
<evidence type="ECO:0000313" key="10">
    <source>
        <dbReference type="RefSeq" id="XP_011385939.1"/>
    </source>
</evidence>
<evidence type="ECO:0000256" key="6">
    <source>
        <dbReference type="RuleBase" id="RU004439"/>
    </source>
</evidence>
<dbReference type="GO" id="GO:0005615">
    <property type="term" value="C:extracellular space"/>
    <property type="evidence" value="ECO:0007669"/>
    <property type="project" value="TreeGrafter"/>
</dbReference>
<dbReference type="GeneID" id="105311725"/>